<dbReference type="EMBL" id="CACRZD030000001">
    <property type="protein sequence ID" value="CAA6654111.1"/>
    <property type="molecule type" value="Genomic_DNA"/>
</dbReference>
<dbReference type="PANTHER" id="PTHR11439">
    <property type="entry name" value="GAG-POL-RELATED RETROTRANSPOSON"/>
    <property type="match status" value="1"/>
</dbReference>
<evidence type="ECO:0000259" key="1">
    <source>
        <dbReference type="Pfam" id="PF07727"/>
    </source>
</evidence>
<evidence type="ECO:0000313" key="3">
    <source>
        <dbReference type="Proteomes" id="UP001189122"/>
    </source>
</evidence>
<dbReference type="EMBL" id="LR743588">
    <property type="protein sequence ID" value="CAA2614314.1"/>
    <property type="molecule type" value="Genomic_DNA"/>
</dbReference>
<dbReference type="PANTHER" id="PTHR11439:SF470">
    <property type="entry name" value="CYSTEINE-RICH RLK (RECEPTOR-LIKE PROTEIN KINASE) 8"/>
    <property type="match status" value="1"/>
</dbReference>
<proteinExistence type="predicted"/>
<name>A0A7I8IB46_SPIIN</name>
<gene>
    <name evidence="2" type="ORF">SI7747_01000701</name>
</gene>
<dbReference type="SUPFAM" id="SSF56672">
    <property type="entry name" value="DNA/RNA polymerases"/>
    <property type="match status" value="1"/>
</dbReference>
<dbReference type="InterPro" id="IPR043502">
    <property type="entry name" value="DNA/RNA_pol_sf"/>
</dbReference>
<feature type="domain" description="Reverse transcriptase Ty1/copia-type" evidence="1">
    <location>
        <begin position="9"/>
        <end position="75"/>
    </location>
</feature>
<sequence>MYYPPGYGGIYADDIIITGSDDIEQGNLSKYLVKEFNIKTLGCLKYFLGIEVAHSSKGIFISQRKYVADLLKDTGNVGKGEECIDREMYQCLIGRLIYLTHTRPDISYVVSLLSQFMHRPTESHLHAAYQVCIDANYAGSLLDRRSTSGLMMFMGGNLVTWHNKKQNVAARSSVEAEFKALTHGIYELLWVKILLTDLKIPFQVL</sequence>
<dbReference type="Pfam" id="PF07727">
    <property type="entry name" value="RVT_2"/>
    <property type="match status" value="1"/>
</dbReference>
<protein>
    <recommendedName>
        <fullName evidence="1">Reverse transcriptase Ty1/copia-type domain-containing protein</fullName>
    </recommendedName>
</protein>
<keyword evidence="3" id="KW-1185">Reference proteome</keyword>
<organism evidence="2">
    <name type="scientific">Spirodela intermedia</name>
    <name type="common">Intermediate duckweed</name>
    <dbReference type="NCBI Taxonomy" id="51605"/>
    <lineage>
        <taxon>Eukaryota</taxon>
        <taxon>Viridiplantae</taxon>
        <taxon>Streptophyta</taxon>
        <taxon>Embryophyta</taxon>
        <taxon>Tracheophyta</taxon>
        <taxon>Spermatophyta</taxon>
        <taxon>Magnoliopsida</taxon>
        <taxon>Liliopsida</taxon>
        <taxon>Araceae</taxon>
        <taxon>Lemnoideae</taxon>
        <taxon>Spirodela</taxon>
    </lineage>
</organism>
<dbReference type="AlphaFoldDB" id="A0A7I8IB46"/>
<accession>A0A7I8IB46</accession>
<dbReference type="Proteomes" id="UP001189122">
    <property type="component" value="Unassembled WGS sequence"/>
</dbReference>
<dbReference type="InterPro" id="IPR013103">
    <property type="entry name" value="RVT_2"/>
</dbReference>
<evidence type="ECO:0000313" key="2">
    <source>
        <dbReference type="EMBL" id="CAA2614314.1"/>
    </source>
</evidence>
<reference evidence="2 3" key="1">
    <citation type="submission" date="2019-12" db="EMBL/GenBank/DDBJ databases">
        <authorList>
            <person name="Scholz U."/>
            <person name="Mascher M."/>
            <person name="Fiebig A."/>
        </authorList>
    </citation>
    <scope>NUCLEOTIDE SEQUENCE</scope>
</reference>
<dbReference type="CDD" id="cd09272">
    <property type="entry name" value="RNase_HI_RT_Ty1"/>
    <property type="match status" value="1"/>
</dbReference>